<dbReference type="Pfam" id="PF02492">
    <property type="entry name" value="cobW"/>
    <property type="match status" value="2"/>
</dbReference>
<dbReference type="PANTHER" id="PTHR43603:SF1">
    <property type="entry name" value="ZINC-REGULATED GTPASE METALLOPROTEIN ACTIVATOR 1"/>
    <property type="match status" value="1"/>
</dbReference>
<evidence type="ECO:0000256" key="7">
    <source>
        <dbReference type="SAM" id="MobiDB-lite"/>
    </source>
</evidence>
<protein>
    <recommendedName>
        <fullName evidence="8">CobW C-terminal domain-containing protein</fullName>
    </recommendedName>
</protein>
<feature type="compositionally biased region" description="Gly residues" evidence="7">
    <location>
        <begin position="483"/>
        <end position="498"/>
    </location>
</feature>
<evidence type="ECO:0000313" key="10">
    <source>
        <dbReference type="Proteomes" id="UP001165080"/>
    </source>
</evidence>
<dbReference type="InterPro" id="IPR036627">
    <property type="entry name" value="CobW-likC_sf"/>
</dbReference>
<feature type="region of interest" description="Disordered" evidence="7">
    <location>
        <begin position="829"/>
        <end position="864"/>
    </location>
</feature>
<feature type="compositionally biased region" description="Acidic residues" evidence="7">
    <location>
        <begin position="754"/>
        <end position="769"/>
    </location>
</feature>
<comment type="similarity">
    <text evidence="4">Belongs to the SIMIBI class G3E GTPase family. ZNG1 subfamily.</text>
</comment>
<proteinExistence type="inferred from homology"/>
<feature type="domain" description="CobW C-terminal" evidence="8">
    <location>
        <begin position="727"/>
        <end position="897"/>
    </location>
</feature>
<feature type="compositionally biased region" description="Low complexity" evidence="7">
    <location>
        <begin position="558"/>
        <end position="577"/>
    </location>
</feature>
<dbReference type="Proteomes" id="UP001165080">
    <property type="component" value="Unassembled WGS sequence"/>
</dbReference>
<keyword evidence="1" id="KW-0547">Nucleotide-binding</keyword>
<dbReference type="InterPro" id="IPR011990">
    <property type="entry name" value="TPR-like_helical_dom_sf"/>
</dbReference>
<dbReference type="SUPFAM" id="SSF52540">
    <property type="entry name" value="P-loop containing nucleoside triphosphate hydrolases"/>
    <property type="match status" value="1"/>
</dbReference>
<dbReference type="PROSITE" id="PS50005">
    <property type="entry name" value="TPR"/>
    <property type="match status" value="1"/>
</dbReference>
<comment type="caution">
    <text evidence="9">The sequence shown here is derived from an EMBL/GenBank/DDBJ whole genome shotgun (WGS) entry which is preliminary data.</text>
</comment>
<feature type="compositionally biased region" description="Low complexity" evidence="7">
    <location>
        <begin position="531"/>
        <end position="547"/>
    </location>
</feature>
<feature type="compositionally biased region" description="Pro residues" evidence="7">
    <location>
        <begin position="273"/>
        <end position="286"/>
    </location>
</feature>
<feature type="compositionally biased region" description="Pro residues" evidence="7">
    <location>
        <begin position="630"/>
        <end position="641"/>
    </location>
</feature>
<name>A0A9W6BJA9_9CHLO</name>
<feature type="compositionally biased region" description="Low complexity" evidence="7">
    <location>
        <begin position="836"/>
        <end position="845"/>
    </location>
</feature>
<dbReference type="EMBL" id="BRXU01000006">
    <property type="protein sequence ID" value="GLC52461.1"/>
    <property type="molecule type" value="Genomic_DNA"/>
</dbReference>
<dbReference type="Pfam" id="PF07683">
    <property type="entry name" value="CobW_C"/>
    <property type="match status" value="1"/>
</dbReference>
<dbReference type="SUPFAM" id="SSF48452">
    <property type="entry name" value="TPR-like"/>
    <property type="match status" value="1"/>
</dbReference>
<dbReference type="InterPro" id="IPR003495">
    <property type="entry name" value="CobW/HypB/UreG_nucleotide-bd"/>
</dbReference>
<evidence type="ECO:0000256" key="6">
    <source>
        <dbReference type="PROSITE-ProRule" id="PRU00339"/>
    </source>
</evidence>
<dbReference type="SUPFAM" id="SSF90002">
    <property type="entry name" value="Hypothetical protein YjiA, C-terminal domain"/>
    <property type="match status" value="1"/>
</dbReference>
<keyword evidence="2" id="KW-0378">Hydrolase</keyword>
<feature type="region of interest" description="Disordered" evidence="7">
    <location>
        <begin position="529"/>
        <end position="577"/>
    </location>
</feature>
<feature type="compositionally biased region" description="Acidic residues" evidence="7">
    <location>
        <begin position="848"/>
        <end position="857"/>
    </location>
</feature>
<dbReference type="Gene3D" id="1.25.40.10">
    <property type="entry name" value="Tetratricopeptide repeat domain"/>
    <property type="match status" value="1"/>
</dbReference>
<evidence type="ECO:0000256" key="1">
    <source>
        <dbReference type="ARBA" id="ARBA00022741"/>
    </source>
</evidence>
<dbReference type="InterPro" id="IPR027417">
    <property type="entry name" value="P-loop_NTPase"/>
</dbReference>
<organism evidence="9 10">
    <name type="scientific">Pleodorina starrii</name>
    <dbReference type="NCBI Taxonomy" id="330485"/>
    <lineage>
        <taxon>Eukaryota</taxon>
        <taxon>Viridiplantae</taxon>
        <taxon>Chlorophyta</taxon>
        <taxon>core chlorophytes</taxon>
        <taxon>Chlorophyceae</taxon>
        <taxon>CS clade</taxon>
        <taxon>Chlamydomonadales</taxon>
        <taxon>Volvocaceae</taxon>
        <taxon>Pleodorina</taxon>
    </lineage>
</organism>
<feature type="compositionally biased region" description="Polar residues" evidence="7">
    <location>
        <begin position="170"/>
        <end position="183"/>
    </location>
</feature>
<evidence type="ECO:0000256" key="5">
    <source>
        <dbReference type="ARBA" id="ARBA00049117"/>
    </source>
</evidence>
<evidence type="ECO:0000259" key="8">
    <source>
        <dbReference type="SMART" id="SM00833"/>
    </source>
</evidence>
<feature type="region of interest" description="Disordered" evidence="7">
    <location>
        <begin position="120"/>
        <end position="216"/>
    </location>
</feature>
<gene>
    <name evidence="9" type="primary">PLEST003302</name>
    <name evidence="9" type="ORF">PLESTB_000631600</name>
</gene>
<reference evidence="9 10" key="1">
    <citation type="journal article" date="2023" name="Commun. Biol.">
        <title>Reorganization of the ancestral sex-determining regions during the evolution of trioecy in Pleodorina starrii.</title>
        <authorList>
            <person name="Takahashi K."/>
            <person name="Suzuki S."/>
            <person name="Kawai-Toyooka H."/>
            <person name="Yamamoto K."/>
            <person name="Hamaji T."/>
            <person name="Ootsuki R."/>
            <person name="Yamaguchi H."/>
            <person name="Kawachi M."/>
            <person name="Higashiyama T."/>
            <person name="Nozaki H."/>
        </authorList>
    </citation>
    <scope>NUCLEOTIDE SEQUENCE [LARGE SCALE GENOMIC DNA]</scope>
    <source>
        <strain evidence="9 10">NIES-4479</strain>
    </source>
</reference>
<dbReference type="GO" id="GO:0016787">
    <property type="term" value="F:hydrolase activity"/>
    <property type="evidence" value="ECO:0007669"/>
    <property type="project" value="UniProtKB-KW"/>
</dbReference>
<sequence length="1009" mass="103565">MVGGQRCAFAREQSRLHSNLAAAHLELDDYHAAAKEARAAIELDPSWHRPYLRLCMALTGLHGSSDAAADALRSGLTKCQSPDQLRELQDALAALQRSPPRPNDIAADQDAATRLVGEACPSSGAAAPSLDSPRPDQPLAVGRGAKRRRSTAAGAGPSPALTTAPPDTQAPRNSAGAQRNSGLQPPFDEAQRSSSGMQGQAASDRQQQQQPPQRRRLPVTALCGFLGAGKTTLVRHLLTCLGAAGAGGGGASRVGLLVNDLAPANIDAQLLALPPPPPPPAPPPPYGTATGPDDACADGDNVPLAASACRSDLGRPAAAAAPGGVGPSAAAAAAASAAAAAGPPPPDQGPAELLELSNGCVCCNLRGELQQQLRRLAARRPPLEHLIVECTGVGEPAALAAAVRALEDEGDLAVELGSMVTVVDAGAFLELMAGGGGGGGDESSGGGEDSGRRIVGARQACGLNSAAAAAAEGRGESAAAAGAAGGGGSPGSGAGSGAGQRPLAQLLAQQVEAADVVLLNKCDRLMERVRQQQQQQRQRQRRGQSGEQRPRHPKHDQQQQQAREQGRQQEQQQATAGTAEVTALVGAEAEAEALAALRRVRAVVRALNPSARVLPCVRCAVSLETILQPHPQPPSSPPAPPGEQHQSDPAPPPSHPTPGARRHLDPGPGRLVDGLLGSLPEELGAREQPATRTAVASAAATAAAASIGGPITGDFGERANEEDEYGIGSYVFRSRAPFHPARLWALLRALAGTPEDEEEEEEGEEEGGVEDNGLPALPCRAPALLRAKGFFWVASLSQAMWELSLAGGQVELEAVGRWLCTMVDPEHWPVGRRDSASGAAASSRDGAGDDDDYEDGGGDGPHRLRWHRRWGDRRNELVFIGVGLEQRQRQLGLGSGLGPLGNGAEAPGEEEVQGCRRSQRMPTAAPAALPARAADAEAGAVCVGSPGTGQGSGAAAAACVGGGVAAEAPAERLAALLRWAQLSPREAAAGEEVWEAWDDAPWLALLERY</sequence>
<keyword evidence="10" id="KW-1185">Reference proteome</keyword>
<accession>A0A9W6BJA9</accession>
<dbReference type="InterPro" id="IPR051927">
    <property type="entry name" value="Zn_Chap_cDPG_Synth"/>
</dbReference>
<keyword evidence="6" id="KW-0802">TPR repeat</keyword>
<feature type="region of interest" description="Disordered" evidence="7">
    <location>
        <begin position="479"/>
        <end position="499"/>
    </location>
</feature>
<feature type="region of interest" description="Disordered" evidence="7">
    <location>
        <begin position="269"/>
        <end position="292"/>
    </location>
</feature>
<evidence type="ECO:0000313" key="9">
    <source>
        <dbReference type="EMBL" id="GLC52461.1"/>
    </source>
</evidence>
<feature type="compositionally biased region" description="Polar residues" evidence="7">
    <location>
        <begin position="192"/>
        <end position="204"/>
    </location>
</feature>
<dbReference type="PANTHER" id="PTHR43603">
    <property type="entry name" value="COBW DOMAIN-CONTAINING PROTEIN DDB_G0274527"/>
    <property type="match status" value="1"/>
</dbReference>
<dbReference type="InterPro" id="IPR019734">
    <property type="entry name" value="TPR_rpt"/>
</dbReference>
<dbReference type="SMART" id="SM00833">
    <property type="entry name" value="CobW_C"/>
    <property type="match status" value="1"/>
</dbReference>
<keyword evidence="3" id="KW-0143">Chaperone</keyword>
<comment type="catalytic activity">
    <reaction evidence="5">
        <text>GTP + H2O = GDP + phosphate + H(+)</text>
        <dbReference type="Rhea" id="RHEA:19669"/>
        <dbReference type="ChEBI" id="CHEBI:15377"/>
        <dbReference type="ChEBI" id="CHEBI:15378"/>
        <dbReference type="ChEBI" id="CHEBI:37565"/>
        <dbReference type="ChEBI" id="CHEBI:43474"/>
        <dbReference type="ChEBI" id="CHEBI:58189"/>
    </reaction>
    <physiologicalReaction direction="left-to-right" evidence="5">
        <dbReference type="Rhea" id="RHEA:19670"/>
    </physiologicalReaction>
</comment>
<feature type="region of interest" description="Disordered" evidence="7">
    <location>
        <begin position="753"/>
        <end position="774"/>
    </location>
</feature>
<evidence type="ECO:0000256" key="3">
    <source>
        <dbReference type="ARBA" id="ARBA00023186"/>
    </source>
</evidence>
<dbReference type="InterPro" id="IPR011629">
    <property type="entry name" value="CobW-like_C"/>
</dbReference>
<dbReference type="Gene3D" id="3.40.50.300">
    <property type="entry name" value="P-loop containing nucleotide triphosphate hydrolases"/>
    <property type="match status" value="1"/>
</dbReference>
<dbReference type="AlphaFoldDB" id="A0A9W6BJA9"/>
<dbReference type="Gene3D" id="3.30.1220.10">
    <property type="entry name" value="CobW-like, C-terminal domain"/>
    <property type="match status" value="1"/>
</dbReference>
<dbReference type="GO" id="GO:0000166">
    <property type="term" value="F:nucleotide binding"/>
    <property type="evidence" value="ECO:0007669"/>
    <property type="project" value="UniProtKB-KW"/>
</dbReference>
<evidence type="ECO:0000256" key="4">
    <source>
        <dbReference type="ARBA" id="ARBA00034320"/>
    </source>
</evidence>
<feature type="repeat" description="TPR" evidence="6">
    <location>
        <begin position="14"/>
        <end position="47"/>
    </location>
</feature>
<evidence type="ECO:0000256" key="2">
    <source>
        <dbReference type="ARBA" id="ARBA00022801"/>
    </source>
</evidence>
<feature type="region of interest" description="Disordered" evidence="7">
    <location>
        <begin position="627"/>
        <end position="676"/>
    </location>
</feature>